<dbReference type="Gene3D" id="3.40.50.10860">
    <property type="entry name" value="Leucine Dehydrogenase, chain A, domain 1"/>
    <property type="match status" value="1"/>
</dbReference>
<proteinExistence type="predicted"/>
<evidence type="ECO:0000256" key="5">
    <source>
        <dbReference type="ARBA" id="ARBA00023163"/>
    </source>
</evidence>
<evidence type="ECO:0000256" key="4">
    <source>
        <dbReference type="ARBA" id="ARBA00023125"/>
    </source>
</evidence>
<feature type="region of interest" description="Disordered" evidence="7">
    <location>
        <begin position="1"/>
        <end position="36"/>
    </location>
</feature>
<evidence type="ECO:0000313" key="10">
    <source>
        <dbReference type="Proteomes" id="UP001610446"/>
    </source>
</evidence>
<feature type="compositionally biased region" description="Polar residues" evidence="7">
    <location>
        <begin position="1346"/>
        <end position="1362"/>
    </location>
</feature>
<dbReference type="PANTHER" id="PTHR47338">
    <property type="entry name" value="ZN(II)2CYS6 TRANSCRIPTION FACTOR (EUROFUNG)-RELATED"/>
    <property type="match status" value="1"/>
</dbReference>
<dbReference type="SUPFAM" id="SSF51569">
    <property type="entry name" value="Aldolase"/>
    <property type="match status" value="1"/>
</dbReference>
<feature type="domain" description="Zn(2)-C6 fungal-type" evidence="8">
    <location>
        <begin position="718"/>
        <end position="739"/>
    </location>
</feature>
<comment type="caution">
    <text evidence="9">The sequence shown here is derived from an EMBL/GenBank/DDBJ whole genome shotgun (WGS) entry which is preliminary data.</text>
</comment>
<feature type="region of interest" description="Disordered" evidence="7">
    <location>
        <begin position="1346"/>
        <end position="1405"/>
    </location>
</feature>
<dbReference type="Proteomes" id="UP001610446">
    <property type="component" value="Unassembled WGS sequence"/>
</dbReference>
<evidence type="ECO:0000256" key="2">
    <source>
        <dbReference type="ARBA" id="ARBA00022723"/>
    </source>
</evidence>
<sequence>MMQTALHQPVATTLRADAPVNTTTATSTTTTLKGTSATSALPIPPALLTHGPARTVVTVYGPGQETIVQVVADVLGKPWTTETSLSALGRGSSAVVVGIQATDLAGSLAECGDEHRAACILVNLHGVDDGSFPAESLTELCDYEFLYSLRSPFFRRDLTRFLSLILGQTRPHEDLKTKNRTNFISTTFPDVHAALPNLDILSVGSDAVEIRVDLLVDPETEAQQQQQQQGADAAPSQVPSLRYVGQQLMLLRQHTEMPIIFTTRCTKEGGKFPMDDPSLFYRYLRRAIQWGVEYIDVELWLPEKVRRSLAEVKGNSVIMSAFHDYSGEWKWTSPEAPRIFEESARYADIVKMIAMVDSVEANYELEYFRSTIKQTHGAYPLLSAVNMGQLGQLSRALNTVFSPITHPLLPMIAAPGQLTAAEINEALHIMGQSPKRDLYAIGSFRATPQSMFMEKCFNELSLPHTLTSIDRGPPGALERVITQPSFGGAALHPPIHSTSRLPAISDAARAIGLVDTIVVTTPGTLIGENASWKGIRATLTRDYVPSAYRNRAAIILASTESEASASIFALRSLGVGSIYTVGFRGTGPLAEGLEPFTTIQSVKLVEQPFVIVSALPPEKSLLVQPLLRHYRSTGRASPPSTRGKVYLDLTRGERNGDPLGVAERAGWTAYGIEDVNAWTTVETLRLLVGQNVPFDFVRMAIDRLTPRRATAEPRESMNCKSCRKRKIKCNRLRPSCEACKVFQCPYAVPKKRGPKTDVLEALLKRVDGLEKRLQDDNSHPLSPASPVKDLSPQSQAAAQAAFPLAAQPYGSSTNNNPVPHGHGGVSVNGYGQAQQIHPQVYGHGHPQAHAHSPVQQSGRIPDAMLEAYFARLHGKPFFILDETATRRGHANGTLPAYLGLAVYALALRYTTANPPPGSLEYARQARRMVDIDQPSIENLQTLLLLSQTFYAYGCGKKAYMTLGNAVSMVLALDLYRELPASHPATPPEREMRRRLFWAVYVMDRFLTCGSKRPCLIADHSIVVRLPASSSSGSDPGDVFNPVGPNIPYSSDRRKTSGSCSALLVDISRILGVTHRYLAAGGVKGDSHFPWHALSNLSKIRQELDLWAAGTHDLFASIEALFGHTESTLLLLSKLIYHLVHCLLYRPFLPIDLAELRGSGQHQSWQIEATTLCFSHANAIAELVELARHAPRIEWPDLVAYCLAVAGTVHIHGVHYHGRRDGEVFASSPDFLAREMHQLAWLRQSWTGVQHHRDLLTTLSACHADLVRTLAARPVRFAPVFHLEDFLDRYPGLVVVDGSHVRLVDGDEQQLDLDPQLLYAPTLPSQQPHLTHSNANARHHSISAASTSLSFNPHPHTNGSPQTWPDIPTDPDLLDPQSHSHPHLGAGPGPGPSPGTGSLFSPTLASTNSTSFLHPAGLTTSSSNIGNAFQQAQLEIQYATFPFESTPGPIGGSPESVPSSSNAGPSGSTGACASAGGTANEEKDPFLSLLEQIAENEHSQGGPSELDFFLEGLDEKAA</sequence>
<name>A0ABR4J863_9EURO</name>
<dbReference type="CDD" id="cd00067">
    <property type="entry name" value="GAL4"/>
    <property type="match status" value="1"/>
</dbReference>
<keyword evidence="10" id="KW-1185">Reference proteome</keyword>
<dbReference type="InterPro" id="IPR007219">
    <property type="entry name" value="XnlR_reg_dom"/>
</dbReference>
<dbReference type="InterPro" id="IPR036864">
    <property type="entry name" value="Zn2-C6_fun-type_DNA-bd_sf"/>
</dbReference>
<evidence type="ECO:0000313" key="9">
    <source>
        <dbReference type="EMBL" id="KAL2836244.1"/>
    </source>
</evidence>
<keyword evidence="6" id="KW-0539">Nucleus</keyword>
<dbReference type="PROSITE" id="PS50048">
    <property type="entry name" value="ZN2_CY6_FUNGAL_2"/>
    <property type="match status" value="1"/>
</dbReference>
<dbReference type="Gene3D" id="3.40.50.720">
    <property type="entry name" value="NAD(P)-binding Rossmann-like Domain"/>
    <property type="match status" value="1"/>
</dbReference>
<keyword evidence="3" id="KW-0805">Transcription regulation</keyword>
<keyword evidence="2" id="KW-0479">Metal-binding</keyword>
<dbReference type="Pfam" id="PF01487">
    <property type="entry name" value="DHquinase_I"/>
    <property type="match status" value="1"/>
</dbReference>
<dbReference type="InterPro" id="IPR050815">
    <property type="entry name" value="TF_fung"/>
</dbReference>
<dbReference type="InterPro" id="IPR001138">
    <property type="entry name" value="Zn2Cys6_DnaBD"/>
</dbReference>
<gene>
    <name evidence="9" type="ORF">BJY01DRAFT_238339</name>
</gene>
<evidence type="ECO:0000256" key="6">
    <source>
        <dbReference type="ARBA" id="ARBA00023242"/>
    </source>
</evidence>
<dbReference type="Pfam" id="PF04082">
    <property type="entry name" value="Fungal_trans"/>
    <property type="match status" value="1"/>
</dbReference>
<feature type="compositionally biased region" description="Low complexity" evidence="7">
    <location>
        <begin position="1462"/>
        <end position="1478"/>
    </location>
</feature>
<evidence type="ECO:0000259" key="8">
    <source>
        <dbReference type="PROSITE" id="PS50048"/>
    </source>
</evidence>
<dbReference type="SUPFAM" id="SSF57701">
    <property type="entry name" value="Zn2/Cys6 DNA-binding domain"/>
    <property type="match status" value="1"/>
</dbReference>
<dbReference type="PANTHER" id="PTHR47338:SF4">
    <property type="entry name" value="ZN(II)2CYS6 TRANSCRIPTION FACTOR (EUROFUNG)"/>
    <property type="match status" value="1"/>
</dbReference>
<feature type="region of interest" description="Disordered" evidence="7">
    <location>
        <begin position="1442"/>
        <end position="1484"/>
    </location>
</feature>
<comment type="subcellular location">
    <subcellularLocation>
        <location evidence="1">Nucleus</location>
    </subcellularLocation>
</comment>
<reference evidence="9 10" key="1">
    <citation type="submission" date="2024-07" db="EMBL/GenBank/DDBJ databases">
        <title>Section-level genome sequencing and comparative genomics of Aspergillus sections Usti and Cavernicolus.</title>
        <authorList>
            <consortium name="Lawrence Berkeley National Laboratory"/>
            <person name="Nybo J.L."/>
            <person name="Vesth T.C."/>
            <person name="Theobald S."/>
            <person name="Frisvad J.C."/>
            <person name="Larsen T.O."/>
            <person name="Kjaerboelling I."/>
            <person name="Rothschild-Mancinelli K."/>
            <person name="Lyhne E.K."/>
            <person name="Kogle M.E."/>
            <person name="Barry K."/>
            <person name="Clum A."/>
            <person name="Na H."/>
            <person name="Ledsgaard L."/>
            <person name="Lin J."/>
            <person name="Lipzen A."/>
            <person name="Kuo A."/>
            <person name="Riley R."/>
            <person name="Mondo S."/>
            <person name="Labutti K."/>
            <person name="Haridas S."/>
            <person name="Pangalinan J."/>
            <person name="Salamov A.A."/>
            <person name="Simmons B.A."/>
            <person name="Magnuson J.K."/>
            <person name="Chen J."/>
            <person name="Drula E."/>
            <person name="Henrissat B."/>
            <person name="Wiebenga A."/>
            <person name="Lubbers R.J."/>
            <person name="Gomes A.C."/>
            <person name="Makela M.R."/>
            <person name="Stajich J."/>
            <person name="Grigoriev I.V."/>
            <person name="Mortensen U.H."/>
            <person name="De Vries R.P."/>
            <person name="Baker S.E."/>
            <person name="Andersen M.R."/>
        </authorList>
    </citation>
    <scope>NUCLEOTIDE SEQUENCE [LARGE SCALE GENOMIC DNA]</scope>
    <source>
        <strain evidence="9 10">CBS 123904</strain>
    </source>
</reference>
<protein>
    <submittedName>
        <fullName evidence="9">Type I 3-dehydroquinase-domain-containing protein</fullName>
    </submittedName>
</protein>
<dbReference type="InterPro" id="IPR001381">
    <property type="entry name" value="DHquinase_I"/>
</dbReference>
<dbReference type="InterPro" id="IPR013785">
    <property type="entry name" value="Aldolase_TIM"/>
</dbReference>
<dbReference type="NCBIfam" id="TIGR01093">
    <property type="entry name" value="aroD"/>
    <property type="match status" value="1"/>
</dbReference>
<evidence type="ECO:0000256" key="3">
    <source>
        <dbReference type="ARBA" id="ARBA00023015"/>
    </source>
</evidence>
<organism evidence="9 10">
    <name type="scientific">Aspergillus pseudoustus</name>
    <dbReference type="NCBI Taxonomy" id="1810923"/>
    <lineage>
        <taxon>Eukaryota</taxon>
        <taxon>Fungi</taxon>
        <taxon>Dikarya</taxon>
        <taxon>Ascomycota</taxon>
        <taxon>Pezizomycotina</taxon>
        <taxon>Eurotiomycetes</taxon>
        <taxon>Eurotiomycetidae</taxon>
        <taxon>Eurotiales</taxon>
        <taxon>Aspergillaceae</taxon>
        <taxon>Aspergillus</taxon>
        <taxon>Aspergillus subgen. Nidulantes</taxon>
    </lineage>
</organism>
<dbReference type="EMBL" id="JBFXLU010000182">
    <property type="protein sequence ID" value="KAL2836244.1"/>
    <property type="molecule type" value="Genomic_DNA"/>
</dbReference>
<keyword evidence="5" id="KW-0804">Transcription</keyword>
<keyword evidence="4" id="KW-0238">DNA-binding</keyword>
<dbReference type="Gene3D" id="3.20.20.70">
    <property type="entry name" value="Aldolase class I"/>
    <property type="match status" value="1"/>
</dbReference>
<dbReference type="SMART" id="SM00906">
    <property type="entry name" value="Fungal_trans"/>
    <property type="match status" value="1"/>
</dbReference>
<evidence type="ECO:0000256" key="7">
    <source>
        <dbReference type="SAM" id="MobiDB-lite"/>
    </source>
</evidence>
<evidence type="ECO:0000256" key="1">
    <source>
        <dbReference type="ARBA" id="ARBA00004123"/>
    </source>
</evidence>
<feature type="region of interest" description="Disordered" evidence="7">
    <location>
        <begin position="772"/>
        <end position="829"/>
    </location>
</feature>
<dbReference type="Gene3D" id="4.10.240.10">
    <property type="entry name" value="Zn(2)-C6 fungal-type DNA-binding domain"/>
    <property type="match status" value="1"/>
</dbReference>
<accession>A0ABR4J863</accession>
<dbReference type="CDD" id="cd00502">
    <property type="entry name" value="DHQase_I"/>
    <property type="match status" value="1"/>
</dbReference>
<feature type="compositionally biased region" description="Low complexity" evidence="7">
    <location>
        <begin position="790"/>
        <end position="808"/>
    </location>
</feature>
<feature type="compositionally biased region" description="Low complexity" evidence="7">
    <location>
        <begin position="22"/>
        <end position="36"/>
    </location>
</feature>
<feature type="compositionally biased region" description="Low complexity" evidence="7">
    <location>
        <begin position="1364"/>
        <end position="1375"/>
    </location>
</feature>
<dbReference type="CDD" id="cd12148">
    <property type="entry name" value="fungal_TF_MHR"/>
    <property type="match status" value="1"/>
</dbReference>